<proteinExistence type="predicted"/>
<reference evidence="1 2" key="1">
    <citation type="journal article" date="2011" name="J. Microbiol.">
        <title>Bacillus kyonggiensis sp. nov., isolated from soil of a lettuce field.</title>
        <authorList>
            <person name="Dong K."/>
            <person name="Lee S."/>
        </authorList>
    </citation>
    <scope>NUCLEOTIDE SEQUENCE [LARGE SCALE GENOMIC DNA]</scope>
    <source>
        <strain evidence="1 2">NB22</strain>
    </source>
</reference>
<dbReference type="EMBL" id="SWBM01000005">
    <property type="protein sequence ID" value="TKC15523.1"/>
    <property type="molecule type" value="Genomic_DNA"/>
</dbReference>
<evidence type="ECO:0000313" key="1">
    <source>
        <dbReference type="EMBL" id="TKC15523.1"/>
    </source>
</evidence>
<sequence length="75" mass="8893">MIIVDQYKDFKSVEKQKNLLTAEEFPDGAYGSPINRDEIVKNKKMQEGEKFYRSFGYENETLHEDLPRQMDEDQS</sequence>
<organism evidence="1 2">
    <name type="scientific">Robertmurraya kyonggiensis</name>
    <dbReference type="NCBI Taxonomy" id="1037680"/>
    <lineage>
        <taxon>Bacteria</taxon>
        <taxon>Bacillati</taxon>
        <taxon>Bacillota</taxon>
        <taxon>Bacilli</taxon>
        <taxon>Bacillales</taxon>
        <taxon>Bacillaceae</taxon>
        <taxon>Robertmurraya</taxon>
    </lineage>
</organism>
<dbReference type="Proteomes" id="UP000307756">
    <property type="component" value="Unassembled WGS sequence"/>
</dbReference>
<accession>A0A4U1D1G7</accession>
<dbReference type="OrthoDB" id="2376226at2"/>
<keyword evidence="2" id="KW-1185">Reference proteome</keyword>
<comment type="caution">
    <text evidence="1">The sequence shown here is derived from an EMBL/GenBank/DDBJ whole genome shotgun (WGS) entry which is preliminary data.</text>
</comment>
<protein>
    <submittedName>
        <fullName evidence="1">Uncharacterized protein</fullName>
    </submittedName>
</protein>
<evidence type="ECO:0000313" key="2">
    <source>
        <dbReference type="Proteomes" id="UP000307756"/>
    </source>
</evidence>
<name>A0A4U1D1G7_9BACI</name>
<gene>
    <name evidence="1" type="ORF">FA727_18650</name>
</gene>
<dbReference type="AlphaFoldDB" id="A0A4U1D1G7"/>